<evidence type="ECO:0000313" key="2">
    <source>
        <dbReference type="EMBL" id="XDV68622.1"/>
    </source>
</evidence>
<dbReference type="RefSeq" id="WP_369780116.1">
    <property type="nucleotide sequence ID" value="NZ_CP165727.1"/>
</dbReference>
<organism evidence="2">
    <name type="scientific">Streptomyces sp. R33</name>
    <dbReference type="NCBI Taxonomy" id="3238629"/>
    <lineage>
        <taxon>Bacteria</taxon>
        <taxon>Bacillati</taxon>
        <taxon>Actinomycetota</taxon>
        <taxon>Actinomycetes</taxon>
        <taxon>Kitasatosporales</taxon>
        <taxon>Streptomycetaceae</taxon>
        <taxon>Streptomyces</taxon>
    </lineage>
</organism>
<name>A0AB39YHQ6_9ACTN</name>
<dbReference type="AlphaFoldDB" id="A0AB39YHQ6"/>
<accession>A0AB39YHQ6</accession>
<dbReference type="InterPro" id="IPR006530">
    <property type="entry name" value="YD"/>
</dbReference>
<dbReference type="Gene3D" id="2.180.10.10">
    <property type="entry name" value="RHS repeat-associated core"/>
    <property type="match status" value="1"/>
</dbReference>
<feature type="region of interest" description="Disordered" evidence="1">
    <location>
        <begin position="102"/>
        <end position="124"/>
    </location>
</feature>
<sequence>MPEAETDFDGRTLHYVHAVAGRLVARTNAAGQAARMEYDVLDNRVLKATDGQATRYEYDYSRRIAAITGPEGTVTYLRDRCGWIRKESVDGRTLTRTYDELSRVASRTTPSGATADWSPRGRSR</sequence>
<protein>
    <recommendedName>
        <fullName evidence="3">YD repeat-containing protein</fullName>
    </recommendedName>
</protein>
<dbReference type="InterPro" id="IPR031325">
    <property type="entry name" value="RHS_repeat"/>
</dbReference>
<reference evidence="2" key="1">
    <citation type="submission" date="2024-08" db="EMBL/GenBank/DDBJ databases">
        <authorList>
            <person name="Yu S.T."/>
        </authorList>
    </citation>
    <scope>NUCLEOTIDE SEQUENCE</scope>
    <source>
        <strain evidence="2">R33</strain>
    </source>
</reference>
<gene>
    <name evidence="2" type="ORF">AB5J51_39955</name>
</gene>
<dbReference type="EMBL" id="CP165727">
    <property type="protein sequence ID" value="XDV68622.1"/>
    <property type="molecule type" value="Genomic_DNA"/>
</dbReference>
<dbReference type="Pfam" id="PF05593">
    <property type="entry name" value="RHS_repeat"/>
    <property type="match status" value="1"/>
</dbReference>
<proteinExistence type="predicted"/>
<evidence type="ECO:0000256" key="1">
    <source>
        <dbReference type="SAM" id="MobiDB-lite"/>
    </source>
</evidence>
<evidence type="ECO:0008006" key="3">
    <source>
        <dbReference type="Google" id="ProtNLM"/>
    </source>
</evidence>
<dbReference type="NCBIfam" id="TIGR01643">
    <property type="entry name" value="YD_repeat_2x"/>
    <property type="match status" value="2"/>
</dbReference>